<dbReference type="AlphaFoldDB" id="A0A0U4ALE2"/>
<dbReference type="Proteomes" id="UP000059542">
    <property type="component" value="Chromosome"/>
</dbReference>
<gene>
    <name evidence="1" type="ORF">AUC43_03870</name>
</gene>
<sequence length="135" mass="15246">MDSVPGVSNSVAESKRRNVFIQELTLQRNFTNPTVQVESAWLEKRWTYTGYSHANTAIISHHDNYVSLIVILSRNLGDSTLINTSTNKIADAHTQKVVWFITPRPSTETLTFKMVHQDLVLPNNSCTFLLPSAEE</sequence>
<name>A0A0U4ALE2_9BACT</name>
<keyword evidence="2" id="KW-1185">Reference proteome</keyword>
<dbReference type="STRING" id="1411621.AUC43_03870"/>
<proteinExistence type="predicted"/>
<evidence type="ECO:0000313" key="1">
    <source>
        <dbReference type="EMBL" id="ALW84309.1"/>
    </source>
</evidence>
<reference evidence="1 2" key="1">
    <citation type="submission" date="2015-12" db="EMBL/GenBank/DDBJ databases">
        <authorList>
            <person name="Shamseldin A."/>
            <person name="Moawad H."/>
            <person name="Abd El-Rahim W.M."/>
            <person name="Sadowsky M.J."/>
        </authorList>
    </citation>
    <scope>NUCLEOTIDE SEQUENCE [LARGE SCALE GENOMIC DNA]</scope>
    <source>
        <strain evidence="1 2">DG5B</strain>
    </source>
</reference>
<organism evidence="1 2">
    <name type="scientific">Hymenobacter sedentarius</name>
    <dbReference type="NCBI Taxonomy" id="1411621"/>
    <lineage>
        <taxon>Bacteria</taxon>
        <taxon>Pseudomonadati</taxon>
        <taxon>Bacteroidota</taxon>
        <taxon>Cytophagia</taxon>
        <taxon>Cytophagales</taxon>
        <taxon>Hymenobacteraceae</taxon>
        <taxon>Hymenobacter</taxon>
    </lineage>
</organism>
<accession>A0A0U4ALE2</accession>
<dbReference type="EMBL" id="CP013909">
    <property type="protein sequence ID" value="ALW84309.1"/>
    <property type="molecule type" value="Genomic_DNA"/>
</dbReference>
<evidence type="ECO:0000313" key="2">
    <source>
        <dbReference type="Proteomes" id="UP000059542"/>
    </source>
</evidence>
<protein>
    <submittedName>
        <fullName evidence="1">Uncharacterized protein</fullName>
    </submittedName>
</protein>
<dbReference type="KEGG" id="hyg:AUC43_03870"/>